<feature type="region of interest" description="Disordered" evidence="1">
    <location>
        <begin position="103"/>
        <end position="122"/>
    </location>
</feature>
<sequence length="177" mass="18954">MKNVVAHGGFEQYRPYNNLHFWLHCSKLVEGGLDKSAEQLSEGLMRTLGRFTILGNAPLRAMLAVLFLVMSALQPGLFATANATGFHAGVHLQAETAAHDMGDHGATADDADTSEHHHGAKQSADKSCEAHCAPANAVPVDCPDLEHVVSRCFAPVVAVTLPLGEYTALIRPPKHLN</sequence>
<name>A0AB36R8W3_9HYPH</name>
<evidence type="ECO:0000313" key="3">
    <source>
        <dbReference type="Proteomes" id="UP000216215"/>
    </source>
</evidence>
<comment type="caution">
    <text evidence="2">The sequence shown here is derived from an EMBL/GenBank/DDBJ whole genome shotgun (WGS) entry which is preliminary data.</text>
</comment>
<evidence type="ECO:0000256" key="1">
    <source>
        <dbReference type="SAM" id="MobiDB-lite"/>
    </source>
</evidence>
<keyword evidence="3" id="KW-1185">Reference proteome</keyword>
<dbReference type="AlphaFoldDB" id="A0AB36R8W3"/>
<gene>
    <name evidence="2" type="ORF">CIT25_14135</name>
</gene>
<dbReference type="RefSeq" id="WP_095485184.1">
    <property type="nucleotide sequence ID" value="NZ_CP088151.1"/>
</dbReference>
<protein>
    <recommendedName>
        <fullName evidence="4">CopL family metal-binding regulatory protein</fullName>
    </recommendedName>
</protein>
<evidence type="ECO:0008006" key="4">
    <source>
        <dbReference type="Google" id="ProtNLM"/>
    </source>
</evidence>
<evidence type="ECO:0000313" key="2">
    <source>
        <dbReference type="EMBL" id="PAQ01227.1"/>
    </source>
</evidence>
<organism evidence="2 3">
    <name type="scientific">Mesorhizobium mediterraneum</name>
    <dbReference type="NCBI Taxonomy" id="43617"/>
    <lineage>
        <taxon>Bacteria</taxon>
        <taxon>Pseudomonadati</taxon>
        <taxon>Pseudomonadota</taxon>
        <taxon>Alphaproteobacteria</taxon>
        <taxon>Hyphomicrobiales</taxon>
        <taxon>Phyllobacteriaceae</taxon>
        <taxon>Mesorhizobium</taxon>
    </lineage>
</organism>
<accession>A0AB36R8W3</accession>
<proteinExistence type="predicted"/>
<dbReference type="EMBL" id="NPKI01000017">
    <property type="protein sequence ID" value="PAQ01227.1"/>
    <property type="molecule type" value="Genomic_DNA"/>
</dbReference>
<dbReference type="Proteomes" id="UP000216215">
    <property type="component" value="Unassembled WGS sequence"/>
</dbReference>
<reference evidence="3" key="1">
    <citation type="submission" date="2017-08" db="EMBL/GenBank/DDBJ databases">
        <title>Mesorhizobium wenxinae sp. nov., a novel rhizobial species isolated from root nodules of chickpea (Cicer arietinum L.).</title>
        <authorList>
            <person name="Zhang J."/>
        </authorList>
    </citation>
    <scope>NUCLEOTIDE SEQUENCE [LARGE SCALE GENOMIC DNA]</scope>
    <source>
        <strain evidence="3">USDA 3392</strain>
    </source>
</reference>